<dbReference type="Proteomes" id="UP000813462">
    <property type="component" value="Unassembled WGS sequence"/>
</dbReference>
<protein>
    <submittedName>
        <fullName evidence="2">Uncharacterized protein</fullName>
    </submittedName>
</protein>
<accession>A0A978V167</accession>
<reference evidence="2" key="1">
    <citation type="journal article" date="2021" name="Front. Plant Sci.">
        <title>Chromosome-Scale Genome Assembly for Chinese Sour Jujube and Insights Into Its Genome Evolution and Domestication Signature.</title>
        <authorList>
            <person name="Shen L.-Y."/>
            <person name="Luo H."/>
            <person name="Wang X.-L."/>
            <person name="Wang X.-M."/>
            <person name="Qiu X.-J."/>
            <person name="Liu H."/>
            <person name="Zhou S.-S."/>
            <person name="Jia K.-H."/>
            <person name="Nie S."/>
            <person name="Bao Y.-T."/>
            <person name="Zhang R.-G."/>
            <person name="Yun Q.-Z."/>
            <person name="Chai Y.-H."/>
            <person name="Lu J.-Y."/>
            <person name="Li Y."/>
            <person name="Zhao S.-W."/>
            <person name="Mao J.-F."/>
            <person name="Jia S.-G."/>
            <person name="Mao Y.-M."/>
        </authorList>
    </citation>
    <scope>NUCLEOTIDE SEQUENCE</scope>
    <source>
        <strain evidence="2">AT0</strain>
        <tissue evidence="2">Leaf</tissue>
    </source>
</reference>
<dbReference type="EMBL" id="JAEACU010000008">
    <property type="protein sequence ID" value="KAH7520983.1"/>
    <property type="molecule type" value="Genomic_DNA"/>
</dbReference>
<organism evidence="2 3">
    <name type="scientific">Ziziphus jujuba var. spinosa</name>
    <dbReference type="NCBI Taxonomy" id="714518"/>
    <lineage>
        <taxon>Eukaryota</taxon>
        <taxon>Viridiplantae</taxon>
        <taxon>Streptophyta</taxon>
        <taxon>Embryophyta</taxon>
        <taxon>Tracheophyta</taxon>
        <taxon>Spermatophyta</taxon>
        <taxon>Magnoliopsida</taxon>
        <taxon>eudicotyledons</taxon>
        <taxon>Gunneridae</taxon>
        <taxon>Pentapetalae</taxon>
        <taxon>rosids</taxon>
        <taxon>fabids</taxon>
        <taxon>Rosales</taxon>
        <taxon>Rhamnaceae</taxon>
        <taxon>Paliureae</taxon>
        <taxon>Ziziphus</taxon>
    </lineage>
</organism>
<comment type="caution">
    <text evidence="2">The sequence shown here is derived from an EMBL/GenBank/DDBJ whole genome shotgun (WGS) entry which is preliminary data.</text>
</comment>
<evidence type="ECO:0000313" key="2">
    <source>
        <dbReference type="EMBL" id="KAH7520983.1"/>
    </source>
</evidence>
<feature type="transmembrane region" description="Helical" evidence="1">
    <location>
        <begin position="105"/>
        <end position="125"/>
    </location>
</feature>
<keyword evidence="1" id="KW-0472">Membrane</keyword>
<evidence type="ECO:0000313" key="3">
    <source>
        <dbReference type="Proteomes" id="UP000813462"/>
    </source>
</evidence>
<dbReference type="AlphaFoldDB" id="A0A978V167"/>
<proteinExistence type="predicted"/>
<sequence length="127" mass="14828">MKKSCSPTNKRKKSFRYGDAEQQVGRYCCQYMDRMQRWRVRTPSASTRRRSSPVKATTNLPLTLFRSSKTLERTLGFSPAFSTRPSLSKIVLLRCRRSSWVDRGLYTWPVLSNALWVISSCGLWWPE</sequence>
<name>A0A978V167_ZIZJJ</name>
<gene>
    <name evidence="2" type="ORF">FEM48_Zijuj08G0203400</name>
</gene>
<keyword evidence="1" id="KW-1133">Transmembrane helix</keyword>
<evidence type="ECO:0000256" key="1">
    <source>
        <dbReference type="SAM" id="Phobius"/>
    </source>
</evidence>
<keyword evidence="1" id="KW-0812">Transmembrane</keyword>